<proteinExistence type="predicted"/>
<dbReference type="Proteomes" id="UP000789570">
    <property type="component" value="Unassembled WGS sequence"/>
</dbReference>
<comment type="caution">
    <text evidence="1">The sequence shown here is derived from an EMBL/GenBank/DDBJ whole genome shotgun (WGS) entry which is preliminary data.</text>
</comment>
<dbReference type="OrthoDB" id="544400at2759"/>
<dbReference type="AlphaFoldDB" id="A0A9N8V036"/>
<accession>A0A9N8V036</accession>
<protein>
    <submittedName>
        <fullName evidence="1">10243_t:CDS:1</fullName>
    </submittedName>
</protein>
<evidence type="ECO:0000313" key="1">
    <source>
        <dbReference type="EMBL" id="CAG8437644.1"/>
    </source>
</evidence>
<evidence type="ECO:0000313" key="2">
    <source>
        <dbReference type="Proteomes" id="UP000789570"/>
    </source>
</evidence>
<gene>
    <name evidence="1" type="ORF">FCALED_LOCUS257</name>
</gene>
<organism evidence="1 2">
    <name type="scientific">Funneliformis caledonium</name>
    <dbReference type="NCBI Taxonomy" id="1117310"/>
    <lineage>
        <taxon>Eukaryota</taxon>
        <taxon>Fungi</taxon>
        <taxon>Fungi incertae sedis</taxon>
        <taxon>Mucoromycota</taxon>
        <taxon>Glomeromycotina</taxon>
        <taxon>Glomeromycetes</taxon>
        <taxon>Glomerales</taxon>
        <taxon>Glomeraceae</taxon>
        <taxon>Funneliformis</taxon>
    </lineage>
</organism>
<keyword evidence="2" id="KW-1185">Reference proteome</keyword>
<name>A0A9N8V036_9GLOM</name>
<reference evidence="1" key="1">
    <citation type="submission" date="2021-06" db="EMBL/GenBank/DDBJ databases">
        <authorList>
            <person name="Kallberg Y."/>
            <person name="Tangrot J."/>
            <person name="Rosling A."/>
        </authorList>
    </citation>
    <scope>NUCLEOTIDE SEQUENCE</scope>
    <source>
        <strain evidence="1">UK204</strain>
    </source>
</reference>
<sequence length="118" mass="13889">MLVCVNQQISILLQRYSYLNRIFELFDKALIKKHILKSSIEMNNFNPDIDWLERAISENYIKCYDFTEFTNWEEDSCGSYGNVSCANWKGSETIIALKHSYNLSIKEMVNEVNYNNVI</sequence>
<dbReference type="EMBL" id="CAJVPQ010000021">
    <property type="protein sequence ID" value="CAG8437644.1"/>
    <property type="molecule type" value="Genomic_DNA"/>
</dbReference>